<feature type="domain" description="Acyl-CoA dehydrogenase/oxidase N-terminal" evidence="9">
    <location>
        <begin position="21"/>
        <end position="136"/>
    </location>
</feature>
<gene>
    <name evidence="10" type="ORF">HBH26_02520</name>
</gene>
<comment type="caution">
    <text evidence="10">The sequence shown here is derived from an EMBL/GenBank/DDBJ whole genome shotgun (WGS) entry which is preliminary data.</text>
</comment>
<proteinExistence type="inferred from homology"/>
<dbReference type="SUPFAM" id="SSF47203">
    <property type="entry name" value="Acyl-CoA dehydrogenase C-terminal domain-like"/>
    <property type="match status" value="1"/>
</dbReference>
<dbReference type="Proteomes" id="UP000732399">
    <property type="component" value="Unassembled WGS sequence"/>
</dbReference>
<dbReference type="InterPro" id="IPR036250">
    <property type="entry name" value="AcylCo_DH-like_C"/>
</dbReference>
<dbReference type="SUPFAM" id="SSF56645">
    <property type="entry name" value="Acyl-CoA dehydrogenase NM domain-like"/>
    <property type="match status" value="1"/>
</dbReference>
<dbReference type="Pfam" id="PF02771">
    <property type="entry name" value="Acyl-CoA_dh_N"/>
    <property type="match status" value="1"/>
</dbReference>
<evidence type="ECO:0000256" key="3">
    <source>
        <dbReference type="ARBA" id="ARBA00022630"/>
    </source>
</evidence>
<dbReference type="InterPro" id="IPR013786">
    <property type="entry name" value="AcylCoA_DH/ox_N"/>
</dbReference>
<reference evidence="10 11" key="1">
    <citation type="submission" date="2020-03" db="EMBL/GenBank/DDBJ databases">
        <authorList>
            <person name="Wang L."/>
            <person name="He N."/>
            <person name="Li Y."/>
            <person name="Fang Y."/>
            <person name="Zhang F."/>
        </authorList>
    </citation>
    <scope>NUCLEOTIDE SEQUENCE [LARGE SCALE GENOMIC DNA]</scope>
    <source>
        <strain evidence="10 11">36D10-4-7</strain>
    </source>
</reference>
<evidence type="ECO:0000259" key="9">
    <source>
        <dbReference type="Pfam" id="PF02771"/>
    </source>
</evidence>
<evidence type="ECO:0000313" key="10">
    <source>
        <dbReference type="EMBL" id="NJR77488.1"/>
    </source>
</evidence>
<dbReference type="InterPro" id="IPR009075">
    <property type="entry name" value="AcylCo_DH/oxidase_C"/>
</dbReference>
<dbReference type="Gene3D" id="1.10.540.10">
    <property type="entry name" value="Acyl-CoA dehydrogenase/oxidase, N-terminal domain"/>
    <property type="match status" value="1"/>
</dbReference>
<evidence type="ECO:0000256" key="6">
    <source>
        <dbReference type="RuleBase" id="RU362125"/>
    </source>
</evidence>
<keyword evidence="5 6" id="KW-0560">Oxidoreductase</keyword>
<evidence type="ECO:0000313" key="11">
    <source>
        <dbReference type="Proteomes" id="UP000732399"/>
    </source>
</evidence>
<feature type="domain" description="Acyl-CoA oxidase/dehydrogenase middle" evidence="8">
    <location>
        <begin position="140"/>
        <end position="233"/>
    </location>
</feature>
<dbReference type="InterPro" id="IPR037069">
    <property type="entry name" value="AcylCoA_DH/ox_N_sf"/>
</dbReference>
<evidence type="ECO:0000256" key="1">
    <source>
        <dbReference type="ARBA" id="ARBA00001974"/>
    </source>
</evidence>
<evidence type="ECO:0000259" key="7">
    <source>
        <dbReference type="Pfam" id="PF00441"/>
    </source>
</evidence>
<organism evidence="10 11">
    <name type="scientific">Sphingomonas corticis</name>
    <dbReference type="NCBI Taxonomy" id="2722791"/>
    <lineage>
        <taxon>Bacteria</taxon>
        <taxon>Pseudomonadati</taxon>
        <taxon>Pseudomonadota</taxon>
        <taxon>Alphaproteobacteria</taxon>
        <taxon>Sphingomonadales</taxon>
        <taxon>Sphingomonadaceae</taxon>
        <taxon>Sphingomonas</taxon>
    </lineage>
</organism>
<feature type="domain" description="Acyl-CoA dehydrogenase/oxidase C-terminal" evidence="7">
    <location>
        <begin position="245"/>
        <end position="404"/>
    </location>
</feature>
<evidence type="ECO:0000256" key="5">
    <source>
        <dbReference type="ARBA" id="ARBA00023002"/>
    </source>
</evidence>
<dbReference type="RefSeq" id="WP_168132984.1">
    <property type="nucleotide sequence ID" value="NZ_JAAVJH010000001.1"/>
</dbReference>
<dbReference type="Pfam" id="PF00441">
    <property type="entry name" value="Acyl-CoA_dh_1"/>
    <property type="match status" value="1"/>
</dbReference>
<dbReference type="EMBL" id="JAAVJH010000001">
    <property type="protein sequence ID" value="NJR77488.1"/>
    <property type="molecule type" value="Genomic_DNA"/>
</dbReference>
<comment type="cofactor">
    <cofactor evidence="1 6">
        <name>FAD</name>
        <dbReference type="ChEBI" id="CHEBI:57692"/>
    </cofactor>
</comment>
<dbReference type="Gene3D" id="2.40.110.10">
    <property type="entry name" value="Butyryl-CoA Dehydrogenase, subunit A, domain 2"/>
    <property type="match status" value="1"/>
</dbReference>
<protein>
    <submittedName>
        <fullName evidence="10">Acyl-CoA dehydrogenase</fullName>
    </submittedName>
</protein>
<dbReference type="PANTHER" id="PTHR43292:SF3">
    <property type="entry name" value="ACYL-COA DEHYDROGENASE FADE29"/>
    <property type="match status" value="1"/>
</dbReference>
<name>A0ABX1CHM6_9SPHN</name>
<dbReference type="InterPro" id="IPR009100">
    <property type="entry name" value="AcylCoA_DH/oxidase_NM_dom_sf"/>
</dbReference>
<comment type="similarity">
    <text evidence="2 6">Belongs to the acyl-CoA dehydrogenase family.</text>
</comment>
<dbReference type="InterPro" id="IPR046373">
    <property type="entry name" value="Acyl-CoA_Oxase/DH_mid-dom_sf"/>
</dbReference>
<dbReference type="InterPro" id="IPR052161">
    <property type="entry name" value="Mycobact_Acyl-CoA_DH"/>
</dbReference>
<keyword evidence="3 6" id="KW-0285">Flavoprotein</keyword>
<dbReference type="PANTHER" id="PTHR43292">
    <property type="entry name" value="ACYL-COA DEHYDROGENASE"/>
    <property type="match status" value="1"/>
</dbReference>
<dbReference type="InterPro" id="IPR006091">
    <property type="entry name" value="Acyl-CoA_Oxase/DH_mid-dom"/>
</dbReference>
<keyword evidence="11" id="KW-1185">Reference proteome</keyword>
<evidence type="ECO:0000259" key="8">
    <source>
        <dbReference type="Pfam" id="PF02770"/>
    </source>
</evidence>
<dbReference type="Pfam" id="PF02770">
    <property type="entry name" value="Acyl-CoA_dh_M"/>
    <property type="match status" value="1"/>
</dbReference>
<dbReference type="Gene3D" id="1.20.140.10">
    <property type="entry name" value="Butyryl-CoA Dehydrogenase, subunit A, domain 3"/>
    <property type="match status" value="1"/>
</dbReference>
<keyword evidence="4 6" id="KW-0274">FAD</keyword>
<accession>A0ABX1CHM6</accession>
<evidence type="ECO:0000256" key="4">
    <source>
        <dbReference type="ARBA" id="ARBA00022827"/>
    </source>
</evidence>
<evidence type="ECO:0000256" key="2">
    <source>
        <dbReference type="ARBA" id="ARBA00009347"/>
    </source>
</evidence>
<sequence>MATAAELANDSGSPADPLDAFRGEAKAWLDENFDPALRGKDNAMSAVDGPTEETPAQRKWREAMGAKGWGVPTWPKEYGGGGLSRAEARVLQEEMAKIGAWNPIGGMGVMMFGPTLLEYGSEEQKRQHIPDIVKGEVRWCQGYSEPGAGSDLASLQTFAEDKGDHYVVNGQKTWTSGGQWADKCFALVRTDKSQKHAGISFLLIDMDAPGVETKPIRLISGQSPFCETFFADVKVPKENLVGREGQGWEIGTRLLQHERNSLSGGSGSAGRMNAGKTVPDIAKKYRGTDAEGRIDDAELRTRIIKHEMDQRAFALTLRRAALEAKGNAGPSAATSIMKNVGARITQDRAELNIEIMGMQGLGWEGEGFSEDELAQTRSWLWGKAVSIYGGSSEIQNNVIAKRILGMLDHQ</sequence>